<dbReference type="EMBL" id="ML977327">
    <property type="protein sequence ID" value="KAF2113527.1"/>
    <property type="molecule type" value="Genomic_DNA"/>
</dbReference>
<feature type="region of interest" description="Disordered" evidence="3">
    <location>
        <begin position="294"/>
        <end position="328"/>
    </location>
</feature>
<accession>A0A6A5Z3Q9</accession>
<gene>
    <name evidence="5" type="ORF">BDV96DRAFT_601031</name>
</gene>
<dbReference type="PANTHER" id="PTHR13620:SF104">
    <property type="entry name" value="EXONUCLEASE 3'-5' DOMAIN-CONTAINING PROTEIN 2"/>
    <property type="match status" value="1"/>
</dbReference>
<evidence type="ECO:0000313" key="5">
    <source>
        <dbReference type="EMBL" id="KAF2113527.1"/>
    </source>
</evidence>
<feature type="compositionally biased region" description="Polar residues" evidence="3">
    <location>
        <begin position="566"/>
        <end position="584"/>
    </location>
</feature>
<evidence type="ECO:0000256" key="1">
    <source>
        <dbReference type="ARBA" id="ARBA00022722"/>
    </source>
</evidence>
<dbReference type="Gene3D" id="3.30.420.10">
    <property type="entry name" value="Ribonuclease H-like superfamily/Ribonuclease H"/>
    <property type="match status" value="1"/>
</dbReference>
<feature type="compositionally biased region" description="Acidic residues" evidence="3">
    <location>
        <begin position="294"/>
        <end position="303"/>
    </location>
</feature>
<dbReference type="GO" id="GO:0000166">
    <property type="term" value="F:nucleotide binding"/>
    <property type="evidence" value="ECO:0007669"/>
    <property type="project" value="InterPro"/>
</dbReference>
<dbReference type="SMART" id="SM00341">
    <property type="entry name" value="HRDC"/>
    <property type="match status" value="1"/>
</dbReference>
<dbReference type="CDD" id="cd06141">
    <property type="entry name" value="WRN_exo"/>
    <property type="match status" value="1"/>
</dbReference>
<dbReference type="InterPro" id="IPR012337">
    <property type="entry name" value="RNaseH-like_sf"/>
</dbReference>
<dbReference type="SUPFAM" id="SSF53098">
    <property type="entry name" value="Ribonuclease H-like"/>
    <property type="match status" value="1"/>
</dbReference>
<dbReference type="AlphaFoldDB" id="A0A6A5Z3Q9"/>
<dbReference type="GO" id="GO:0008408">
    <property type="term" value="F:3'-5' exonuclease activity"/>
    <property type="evidence" value="ECO:0007669"/>
    <property type="project" value="InterPro"/>
</dbReference>
<evidence type="ECO:0000256" key="2">
    <source>
        <dbReference type="ARBA" id="ARBA00022801"/>
    </source>
</evidence>
<dbReference type="InterPro" id="IPR044876">
    <property type="entry name" value="HRDC_dom_sf"/>
</dbReference>
<dbReference type="InterPro" id="IPR010997">
    <property type="entry name" value="HRDC-like_sf"/>
</dbReference>
<dbReference type="GO" id="GO:0005737">
    <property type="term" value="C:cytoplasm"/>
    <property type="evidence" value="ECO:0007669"/>
    <property type="project" value="TreeGrafter"/>
</dbReference>
<keyword evidence="2" id="KW-0378">Hydrolase</keyword>
<dbReference type="SMART" id="SM00474">
    <property type="entry name" value="35EXOc"/>
    <property type="match status" value="1"/>
</dbReference>
<name>A0A6A5Z3Q9_9PLEO</name>
<proteinExistence type="predicted"/>
<sequence>MESDGHGSGEIGAADGTAPAEKSSDDTVASWPLSFRLQDPQAISGGWFGQQPPKRCKTKTQSELIAKRFLNEPVVGFDMEWPVWGHKTDRLQCKIGLIQLACEDKIALFHIGLHMGKTAEDIIAPSLRKILESASILKTGVGVLGADFSRLKRYFGLKPQAAFELSHLHRLVTYGAHKPELVTTKLVSLADQVESHLGLPLNKGKARTSNWSKALDQQQITYAAADAYAGYMLFMCMNSKRAAMNPTPPLPVHAETYGSHAWGKASIRSLQLGPDKNGKIASAEDFFAVQAEIEPEGDDEEGKDEGNVEGGDSTEAKKKTPKTKVKEDLQPLDEVSKKLFGQLSNQRKTLAAAAGVESYVIAGNAVLQRLAVQRPADEVALLGVKGIGKKKTEVYGPGWLEIISSFVARIDTVPFETSNVEFPKQDIPASSSSSEELLELVIPSRRSATPANAREVDSSSASSPAFGSPMKRTPRRRQQTTTIAYPVDPPSSQDFDANLQRTPQLHTGLSFSLAETKLESQETIFIEDDSLGDDSSEEYLTPPSQSSSALKRKRSPNSPGQRRRSPTPTSQEDLFNSRTMPGRTSTHDKGERPIFSMSQQLFRNKLEAFRKRVEAKLDPKPLQPIVESHTLDLIVLLPSVTDEELSRIPEIEGFSKACSGVGMDLFKNVVKFGLGPG</sequence>
<protein>
    <recommendedName>
        <fullName evidence="4">HRDC domain-containing protein</fullName>
    </recommendedName>
</protein>
<feature type="region of interest" description="Disordered" evidence="3">
    <location>
        <begin position="1"/>
        <end position="27"/>
    </location>
</feature>
<dbReference type="Gene3D" id="1.10.150.80">
    <property type="entry name" value="HRDC domain"/>
    <property type="match status" value="1"/>
</dbReference>
<organism evidence="5 6">
    <name type="scientific">Lophiotrema nucula</name>
    <dbReference type="NCBI Taxonomy" id="690887"/>
    <lineage>
        <taxon>Eukaryota</taxon>
        <taxon>Fungi</taxon>
        <taxon>Dikarya</taxon>
        <taxon>Ascomycota</taxon>
        <taxon>Pezizomycotina</taxon>
        <taxon>Dothideomycetes</taxon>
        <taxon>Pleosporomycetidae</taxon>
        <taxon>Pleosporales</taxon>
        <taxon>Lophiotremataceae</taxon>
        <taxon>Lophiotrema</taxon>
    </lineage>
</organism>
<feature type="compositionally biased region" description="Basic residues" evidence="3">
    <location>
        <begin position="550"/>
        <end position="565"/>
    </location>
</feature>
<dbReference type="Pfam" id="PF00570">
    <property type="entry name" value="HRDC"/>
    <property type="match status" value="1"/>
</dbReference>
<keyword evidence="1" id="KW-0540">Nuclease</keyword>
<reference evidence="5" key="1">
    <citation type="journal article" date="2020" name="Stud. Mycol.">
        <title>101 Dothideomycetes genomes: a test case for predicting lifestyles and emergence of pathogens.</title>
        <authorList>
            <person name="Haridas S."/>
            <person name="Albert R."/>
            <person name="Binder M."/>
            <person name="Bloem J."/>
            <person name="Labutti K."/>
            <person name="Salamov A."/>
            <person name="Andreopoulos B."/>
            <person name="Baker S."/>
            <person name="Barry K."/>
            <person name="Bills G."/>
            <person name="Bluhm B."/>
            <person name="Cannon C."/>
            <person name="Castanera R."/>
            <person name="Culley D."/>
            <person name="Daum C."/>
            <person name="Ezra D."/>
            <person name="Gonzalez J."/>
            <person name="Henrissat B."/>
            <person name="Kuo A."/>
            <person name="Liang C."/>
            <person name="Lipzen A."/>
            <person name="Lutzoni F."/>
            <person name="Magnuson J."/>
            <person name="Mondo S."/>
            <person name="Nolan M."/>
            <person name="Ohm R."/>
            <person name="Pangilinan J."/>
            <person name="Park H.-J."/>
            <person name="Ramirez L."/>
            <person name="Alfaro M."/>
            <person name="Sun H."/>
            <person name="Tritt A."/>
            <person name="Yoshinaga Y."/>
            <person name="Zwiers L.-H."/>
            <person name="Turgeon B."/>
            <person name="Goodwin S."/>
            <person name="Spatafora J."/>
            <person name="Crous P."/>
            <person name="Grigoriev I."/>
        </authorList>
    </citation>
    <scope>NUCLEOTIDE SEQUENCE</scope>
    <source>
        <strain evidence="5">CBS 627.86</strain>
    </source>
</reference>
<evidence type="ECO:0000259" key="4">
    <source>
        <dbReference type="PROSITE" id="PS50967"/>
    </source>
</evidence>
<feature type="region of interest" description="Disordered" evidence="3">
    <location>
        <begin position="529"/>
        <end position="593"/>
    </location>
</feature>
<evidence type="ECO:0000256" key="3">
    <source>
        <dbReference type="SAM" id="MobiDB-lite"/>
    </source>
</evidence>
<dbReference type="GO" id="GO:0003676">
    <property type="term" value="F:nucleic acid binding"/>
    <property type="evidence" value="ECO:0007669"/>
    <property type="project" value="InterPro"/>
</dbReference>
<dbReference type="InterPro" id="IPR002562">
    <property type="entry name" value="3'-5'_exonuclease_dom"/>
</dbReference>
<keyword evidence="6" id="KW-1185">Reference proteome</keyword>
<dbReference type="SUPFAM" id="SSF47819">
    <property type="entry name" value="HRDC-like"/>
    <property type="match status" value="1"/>
</dbReference>
<feature type="region of interest" description="Disordered" evidence="3">
    <location>
        <begin position="448"/>
        <end position="497"/>
    </location>
</feature>
<dbReference type="Pfam" id="PF01612">
    <property type="entry name" value="DNA_pol_A_exo1"/>
    <property type="match status" value="1"/>
</dbReference>
<dbReference type="InterPro" id="IPR002121">
    <property type="entry name" value="HRDC_dom"/>
</dbReference>
<dbReference type="PANTHER" id="PTHR13620">
    <property type="entry name" value="3-5 EXONUCLEASE"/>
    <property type="match status" value="1"/>
</dbReference>
<dbReference type="OrthoDB" id="1920326at2759"/>
<feature type="compositionally biased region" description="Basic and acidic residues" evidence="3">
    <location>
        <begin position="314"/>
        <end position="328"/>
    </location>
</feature>
<dbReference type="GO" id="GO:0006139">
    <property type="term" value="P:nucleobase-containing compound metabolic process"/>
    <property type="evidence" value="ECO:0007669"/>
    <property type="project" value="InterPro"/>
</dbReference>
<feature type="domain" description="HRDC" evidence="4">
    <location>
        <begin position="333"/>
        <end position="413"/>
    </location>
</feature>
<evidence type="ECO:0000313" key="6">
    <source>
        <dbReference type="Proteomes" id="UP000799770"/>
    </source>
</evidence>
<dbReference type="GO" id="GO:0005634">
    <property type="term" value="C:nucleus"/>
    <property type="evidence" value="ECO:0007669"/>
    <property type="project" value="TreeGrafter"/>
</dbReference>
<dbReference type="InterPro" id="IPR051132">
    <property type="entry name" value="3-5_Exonuclease_domain"/>
</dbReference>
<dbReference type="Proteomes" id="UP000799770">
    <property type="component" value="Unassembled WGS sequence"/>
</dbReference>
<feature type="compositionally biased region" description="Low complexity" evidence="3">
    <location>
        <begin position="458"/>
        <end position="469"/>
    </location>
</feature>
<dbReference type="PROSITE" id="PS50967">
    <property type="entry name" value="HRDC"/>
    <property type="match status" value="1"/>
</dbReference>
<dbReference type="InterPro" id="IPR036397">
    <property type="entry name" value="RNaseH_sf"/>
</dbReference>